<dbReference type="CDD" id="cd06558">
    <property type="entry name" value="crotonase-like"/>
    <property type="match status" value="1"/>
</dbReference>
<gene>
    <name evidence="5" type="ORF">BDZ90DRAFT_233523</name>
</gene>
<proteinExistence type="predicted"/>
<keyword evidence="6" id="KW-1185">Reference proteome</keyword>
<dbReference type="PANTHER" id="PTHR43684">
    <property type="match status" value="1"/>
</dbReference>
<dbReference type="RefSeq" id="XP_025360535.1">
    <property type="nucleotide sequence ID" value="XM_025506660.1"/>
</dbReference>
<dbReference type="InterPro" id="IPR001753">
    <property type="entry name" value="Enoyl-CoA_hydra/iso"/>
</dbReference>
<dbReference type="SUPFAM" id="SSF52096">
    <property type="entry name" value="ClpP/crotonase"/>
    <property type="match status" value="1"/>
</dbReference>
<dbReference type="AlphaFoldDB" id="A0A316UPX0"/>
<sequence length="322" mass="34926">MASSLPFTPTRSPPITSSSSPISLHFPLPSNTPSEHVADVQGRIAVLTLSNPSKLNAVGLQDVFTLIETLTWLGEQDRVTIVVVTGEGRFFSSGAMLDDKSRDSGLPAEAHTSGKPEDVKRINEHYISRITLGNGRLARVLTEFPKVLVGAMNGPAVGIMAAFVGHCDLLYAYENFWLNVPFSQLGLVCEGLASQTFVAKMGLGRAQECLLEGKRMDAQTLAATGFITRLLPTPASASTADKASTLPILQEVLTHIGERLMPPNADAYALTYSKRLIQRVTYDHLTREEANQAELRGAEQVFTSGVPLRQFARMAQSKKSKM</sequence>
<dbReference type="GeneID" id="37028483"/>
<keyword evidence="3" id="KW-0413">Isomerase</keyword>
<organism evidence="5 6">
    <name type="scientific">Jaminaea rosea</name>
    <dbReference type="NCBI Taxonomy" id="1569628"/>
    <lineage>
        <taxon>Eukaryota</taxon>
        <taxon>Fungi</taxon>
        <taxon>Dikarya</taxon>
        <taxon>Basidiomycota</taxon>
        <taxon>Ustilaginomycotina</taxon>
        <taxon>Exobasidiomycetes</taxon>
        <taxon>Microstromatales</taxon>
        <taxon>Microstromatales incertae sedis</taxon>
        <taxon>Jaminaea</taxon>
    </lineage>
</organism>
<evidence type="ECO:0000256" key="3">
    <source>
        <dbReference type="ARBA" id="ARBA00023235"/>
    </source>
</evidence>
<accession>A0A316UPX0</accession>
<dbReference type="Gene3D" id="3.90.226.10">
    <property type="entry name" value="2-enoyl-CoA Hydratase, Chain A, domain 1"/>
    <property type="match status" value="1"/>
</dbReference>
<evidence type="ECO:0000256" key="1">
    <source>
        <dbReference type="ARBA" id="ARBA00004275"/>
    </source>
</evidence>
<evidence type="ECO:0000256" key="4">
    <source>
        <dbReference type="SAM" id="MobiDB-lite"/>
    </source>
</evidence>
<dbReference type="OrthoDB" id="448450at2759"/>
<keyword evidence="2" id="KW-0576">Peroxisome</keyword>
<comment type="subcellular location">
    <subcellularLocation>
        <location evidence="1">Peroxisome</location>
    </subcellularLocation>
</comment>
<dbReference type="GO" id="GO:0006635">
    <property type="term" value="P:fatty acid beta-oxidation"/>
    <property type="evidence" value="ECO:0007669"/>
    <property type="project" value="TreeGrafter"/>
</dbReference>
<dbReference type="InterPro" id="IPR051053">
    <property type="entry name" value="ECH/Chromodomain_protein"/>
</dbReference>
<evidence type="ECO:0000313" key="6">
    <source>
        <dbReference type="Proteomes" id="UP000245884"/>
    </source>
</evidence>
<dbReference type="Pfam" id="PF00378">
    <property type="entry name" value="ECH_1"/>
    <property type="match status" value="2"/>
</dbReference>
<protein>
    <submittedName>
        <fullName evidence="5">ClpP/crotonase</fullName>
    </submittedName>
</protein>
<dbReference type="PANTHER" id="PTHR43684:SF1">
    <property type="entry name" value="ENOYL-COA DELTA ISOMERASE 2"/>
    <property type="match status" value="1"/>
</dbReference>
<dbReference type="Proteomes" id="UP000245884">
    <property type="component" value="Unassembled WGS sequence"/>
</dbReference>
<dbReference type="GO" id="GO:0004165">
    <property type="term" value="F:delta(3)-delta(2)-enoyl-CoA isomerase activity"/>
    <property type="evidence" value="ECO:0007669"/>
    <property type="project" value="UniProtKB-ARBA"/>
</dbReference>
<dbReference type="GO" id="GO:0005782">
    <property type="term" value="C:peroxisomal matrix"/>
    <property type="evidence" value="ECO:0007669"/>
    <property type="project" value="TreeGrafter"/>
</dbReference>
<name>A0A316UPX0_9BASI</name>
<reference evidence="5 6" key="1">
    <citation type="journal article" date="2018" name="Mol. Biol. Evol.">
        <title>Broad Genomic Sampling Reveals a Smut Pathogenic Ancestry of the Fungal Clade Ustilaginomycotina.</title>
        <authorList>
            <person name="Kijpornyongpan T."/>
            <person name="Mondo S.J."/>
            <person name="Barry K."/>
            <person name="Sandor L."/>
            <person name="Lee J."/>
            <person name="Lipzen A."/>
            <person name="Pangilinan J."/>
            <person name="LaButti K."/>
            <person name="Hainaut M."/>
            <person name="Henrissat B."/>
            <person name="Grigoriev I.V."/>
            <person name="Spatafora J.W."/>
            <person name="Aime M.C."/>
        </authorList>
    </citation>
    <scope>NUCLEOTIDE SEQUENCE [LARGE SCALE GENOMIC DNA]</scope>
    <source>
        <strain evidence="5 6">MCA 5214</strain>
    </source>
</reference>
<feature type="region of interest" description="Disordered" evidence="4">
    <location>
        <begin position="1"/>
        <end position="22"/>
    </location>
</feature>
<dbReference type="InterPro" id="IPR029045">
    <property type="entry name" value="ClpP/crotonase-like_dom_sf"/>
</dbReference>
<evidence type="ECO:0000256" key="2">
    <source>
        <dbReference type="ARBA" id="ARBA00023140"/>
    </source>
</evidence>
<dbReference type="STRING" id="1569628.A0A316UPX0"/>
<dbReference type="EMBL" id="KZ819673">
    <property type="protein sequence ID" value="PWN25923.1"/>
    <property type="molecule type" value="Genomic_DNA"/>
</dbReference>
<evidence type="ECO:0000313" key="5">
    <source>
        <dbReference type="EMBL" id="PWN25923.1"/>
    </source>
</evidence>